<dbReference type="OrthoDB" id="9765625at2"/>
<proteinExistence type="inferred from homology"/>
<dbReference type="GO" id="GO:0016829">
    <property type="term" value="F:lyase activity"/>
    <property type="evidence" value="ECO:0007669"/>
    <property type="project" value="UniProtKB-UniRule"/>
</dbReference>
<keyword evidence="2" id="KW-0456">Lyase</keyword>
<keyword evidence="1 2" id="KW-0533">Nickel</keyword>
<sequence>MKIAYFDCFSGIAGDMALAALLDCGVPLAELKKGLASLQIEGWDITSEDVLRSGIHAKSVRVLEHGISDEAELAAAHAHDYHHEHSHGDGDHHEDSHSHEHEHSHQHAPHHHGRSMREIREIIEASELSAKVKSDSLKIFEKIAVAEAYLHHSTPDDVHFHEIGGLDSLLDIVGVAWCLDYLGVEKITASALPLSSGFVKCAHGLMPVPAPATLEMLKNVPWIPTEIRGELVTPTGAGILAALSSGFGTSPALSIEKIGLGAGKREFADRPNILRVSVGETSEISTKNQSVSTKNEGNELGLEWTTLSLLETNIDDMNPQLFESVFERLFETGALDVWMTPIAMKKGRAAQKLAVLCEESAKNALLTAILRETTTLGVRIQSIERAGLKREFEVVSTRFGEVRVKVALWDEENLRRAHPEWDDVKRLAKQSGASAREVFEAAVKASF</sequence>
<gene>
    <name evidence="4" type="ORF">B1R32_11552</name>
</gene>
<dbReference type="InParanoid" id="A0A2S8SQT3"/>
<protein>
    <recommendedName>
        <fullName evidence="2">Putative nickel insertion protein</fullName>
    </recommendedName>
</protein>
<evidence type="ECO:0000313" key="4">
    <source>
        <dbReference type="EMBL" id="PQV63145.1"/>
    </source>
</evidence>
<dbReference type="PANTHER" id="PTHR36566">
    <property type="entry name" value="NICKEL INSERTION PROTEIN-RELATED"/>
    <property type="match status" value="1"/>
</dbReference>
<dbReference type="Gene3D" id="3.30.70.1380">
    <property type="entry name" value="Transcriptional regulatory protein pf0864 domain like"/>
    <property type="match status" value="1"/>
</dbReference>
<dbReference type="Pfam" id="PF01969">
    <property type="entry name" value="Ni_insertion"/>
    <property type="match status" value="1"/>
</dbReference>
<evidence type="ECO:0000313" key="5">
    <source>
        <dbReference type="Proteomes" id="UP000237684"/>
    </source>
</evidence>
<dbReference type="NCBIfam" id="TIGR00299">
    <property type="entry name" value="nickel pincer cofactor biosynthesis protein LarC"/>
    <property type="match status" value="1"/>
</dbReference>
<keyword evidence="5" id="KW-1185">Reference proteome</keyword>
<dbReference type="RefSeq" id="WP_106380733.1">
    <property type="nucleotide sequence ID" value="NZ_NIGF01000015.1"/>
</dbReference>
<evidence type="ECO:0000256" key="1">
    <source>
        <dbReference type="ARBA" id="ARBA00022596"/>
    </source>
</evidence>
<evidence type="ECO:0000256" key="3">
    <source>
        <dbReference type="SAM" id="MobiDB-lite"/>
    </source>
</evidence>
<feature type="compositionally biased region" description="Basic and acidic residues" evidence="3">
    <location>
        <begin position="78"/>
        <end position="105"/>
    </location>
</feature>
<name>A0A2S8SQT3_9BACT</name>
<dbReference type="AlphaFoldDB" id="A0A2S8SQT3"/>
<dbReference type="PANTHER" id="PTHR36566:SF1">
    <property type="entry name" value="PYRIDINIUM-3,5-BISTHIOCARBOXYLIC ACID MONONUCLEOTIDE NICKEL INSERTION PROTEIN"/>
    <property type="match status" value="1"/>
</dbReference>
<accession>A0A2S8SQT3</accession>
<reference evidence="4 5" key="1">
    <citation type="journal article" date="2018" name="Syst. Appl. Microbiol.">
        <title>Abditibacterium utsteinense sp. nov., the first cultivated member of candidate phylum FBP, isolated from ice-free Antarctic soil samples.</title>
        <authorList>
            <person name="Tahon G."/>
            <person name="Tytgat B."/>
            <person name="Lebbe L."/>
            <person name="Carlier A."/>
            <person name="Willems A."/>
        </authorList>
    </citation>
    <scope>NUCLEOTIDE SEQUENCE [LARGE SCALE GENOMIC DNA]</scope>
    <source>
        <strain evidence="4 5">LMG 29911</strain>
    </source>
</reference>
<dbReference type="Proteomes" id="UP000237684">
    <property type="component" value="Unassembled WGS sequence"/>
</dbReference>
<dbReference type="GO" id="GO:0016151">
    <property type="term" value="F:nickel cation binding"/>
    <property type="evidence" value="ECO:0007669"/>
    <property type="project" value="UniProtKB-UniRule"/>
</dbReference>
<comment type="caution">
    <text evidence="4">The sequence shown here is derived from an EMBL/GenBank/DDBJ whole genome shotgun (WGS) entry which is preliminary data.</text>
</comment>
<evidence type="ECO:0000256" key="2">
    <source>
        <dbReference type="HAMAP-Rule" id="MF_01074"/>
    </source>
</evidence>
<organism evidence="4 5">
    <name type="scientific">Abditibacterium utsteinense</name>
    <dbReference type="NCBI Taxonomy" id="1960156"/>
    <lineage>
        <taxon>Bacteria</taxon>
        <taxon>Pseudomonadati</taxon>
        <taxon>Abditibacteriota</taxon>
        <taxon>Abditibacteriia</taxon>
        <taxon>Abditibacteriales</taxon>
        <taxon>Abditibacteriaceae</taxon>
        <taxon>Abditibacterium</taxon>
    </lineage>
</organism>
<dbReference type="InterPro" id="IPR002822">
    <property type="entry name" value="Ni_insertion"/>
</dbReference>
<dbReference type="Gene3D" id="3.10.20.300">
    <property type="entry name" value="mk0293 like domain"/>
    <property type="match status" value="1"/>
</dbReference>
<dbReference type="EMBL" id="NIGF01000015">
    <property type="protein sequence ID" value="PQV63145.1"/>
    <property type="molecule type" value="Genomic_DNA"/>
</dbReference>
<comment type="similarity">
    <text evidence="2">Belongs to the LarC family.</text>
</comment>
<dbReference type="HAMAP" id="MF_01074">
    <property type="entry name" value="LarC"/>
    <property type="match status" value="1"/>
</dbReference>
<feature type="region of interest" description="Disordered" evidence="3">
    <location>
        <begin position="78"/>
        <end position="115"/>
    </location>
</feature>